<gene>
    <name evidence="1" type="ORF">NDU88_000603</name>
</gene>
<reference evidence="1" key="1">
    <citation type="journal article" date="2022" name="bioRxiv">
        <title>Sequencing and chromosome-scale assembly of the giantPleurodeles waltlgenome.</title>
        <authorList>
            <person name="Brown T."/>
            <person name="Elewa A."/>
            <person name="Iarovenko S."/>
            <person name="Subramanian E."/>
            <person name="Araus A.J."/>
            <person name="Petzold A."/>
            <person name="Susuki M."/>
            <person name="Suzuki K.-i.T."/>
            <person name="Hayashi T."/>
            <person name="Toyoda A."/>
            <person name="Oliveira C."/>
            <person name="Osipova E."/>
            <person name="Leigh N.D."/>
            <person name="Simon A."/>
            <person name="Yun M.H."/>
        </authorList>
    </citation>
    <scope>NUCLEOTIDE SEQUENCE</scope>
    <source>
        <strain evidence="1">20211129_DDA</strain>
        <tissue evidence="1">Liver</tissue>
    </source>
</reference>
<dbReference type="Proteomes" id="UP001066276">
    <property type="component" value="Chromosome 4_1"/>
</dbReference>
<proteinExistence type="predicted"/>
<name>A0AAV7SXH3_PLEWA</name>
<protein>
    <submittedName>
        <fullName evidence="1">Uncharacterized protein</fullName>
    </submittedName>
</protein>
<comment type="caution">
    <text evidence="1">The sequence shown here is derived from an EMBL/GenBank/DDBJ whole genome shotgun (WGS) entry which is preliminary data.</text>
</comment>
<dbReference type="EMBL" id="JANPWB010000007">
    <property type="protein sequence ID" value="KAJ1168686.1"/>
    <property type="molecule type" value="Genomic_DNA"/>
</dbReference>
<feature type="non-terminal residue" evidence="1">
    <location>
        <position position="1"/>
    </location>
</feature>
<sequence>CIEGAVYYPCHGKFRELKERRGFEEMHGGSCVWISVLEYAEYCWKKACLTRCIEGAV</sequence>
<keyword evidence="2" id="KW-1185">Reference proteome</keyword>
<accession>A0AAV7SXH3</accession>
<evidence type="ECO:0000313" key="1">
    <source>
        <dbReference type="EMBL" id="KAJ1168686.1"/>
    </source>
</evidence>
<evidence type="ECO:0000313" key="2">
    <source>
        <dbReference type="Proteomes" id="UP001066276"/>
    </source>
</evidence>
<organism evidence="1 2">
    <name type="scientific">Pleurodeles waltl</name>
    <name type="common">Iberian ribbed newt</name>
    <dbReference type="NCBI Taxonomy" id="8319"/>
    <lineage>
        <taxon>Eukaryota</taxon>
        <taxon>Metazoa</taxon>
        <taxon>Chordata</taxon>
        <taxon>Craniata</taxon>
        <taxon>Vertebrata</taxon>
        <taxon>Euteleostomi</taxon>
        <taxon>Amphibia</taxon>
        <taxon>Batrachia</taxon>
        <taxon>Caudata</taxon>
        <taxon>Salamandroidea</taxon>
        <taxon>Salamandridae</taxon>
        <taxon>Pleurodelinae</taxon>
        <taxon>Pleurodeles</taxon>
    </lineage>
</organism>
<feature type="non-terminal residue" evidence="1">
    <location>
        <position position="57"/>
    </location>
</feature>
<dbReference type="AlphaFoldDB" id="A0AAV7SXH3"/>